<dbReference type="GO" id="GO:0009236">
    <property type="term" value="P:cobalamin biosynthetic process"/>
    <property type="evidence" value="ECO:0007669"/>
    <property type="project" value="UniProtKB-UniPathway"/>
</dbReference>
<organism evidence="7">
    <name type="scientific">Candidatus Kentrum sp. SD</name>
    <dbReference type="NCBI Taxonomy" id="2126332"/>
    <lineage>
        <taxon>Bacteria</taxon>
        <taxon>Pseudomonadati</taxon>
        <taxon>Pseudomonadota</taxon>
        <taxon>Gammaproteobacteria</taxon>
        <taxon>Candidatus Kentrum</taxon>
    </lineage>
</organism>
<accession>A0A450YFD6</accession>
<feature type="domain" description="Tetrapyrrole methylase" evidence="6">
    <location>
        <begin position="6"/>
        <end position="203"/>
    </location>
</feature>
<evidence type="ECO:0000256" key="4">
    <source>
        <dbReference type="ARBA" id="ARBA00022679"/>
    </source>
</evidence>
<sequence length="425" mass="46107">MIEPCHVIGILDDGAAGLNPAVRDILTQTDLVIGADRLLTLMDGSFAPEAERHSLSGRIAEMPDWIIAARKAGQRVAVLATGDPLCHGVGHFLIRKLGREALVFHPAPSTLQIACARLGLPWILMRIVSVHRGSIGEWAPDAGPDHGYAPLLRACRTESLLGIFTSPKNTPGQVARTLVTAGLAASFRITVAERLLRAEERVIGPMPMVDAAGITFADPNVVILERIESLPGEASFGLPDEHYRQRRPERGLITAREVRVVALARLAPRRDDIIWDIGAGSGSVGLEVARFCRHLFAVEKNPEDAAIVRENRSRMGIFNHTLLEAHAPAGLSAWPDPDAIFIGGSGGNLAELMNLALARLNPGGRLVMTFVTLENLTTALTVLKTRDGKWDVTQIHASRSKPVLNLHRMRAENPVWIVCAEKESK</sequence>
<evidence type="ECO:0000313" key="7">
    <source>
        <dbReference type="EMBL" id="VFK40251.1"/>
    </source>
</evidence>
<dbReference type="UniPathway" id="UPA00148"/>
<dbReference type="SUPFAM" id="SSF53790">
    <property type="entry name" value="Tetrapyrrole methylase"/>
    <property type="match status" value="1"/>
</dbReference>
<dbReference type="AlphaFoldDB" id="A0A450YFD6"/>
<dbReference type="PANTHER" id="PTHR43182:SF1">
    <property type="entry name" value="COBALT-PRECORRIN-7 C(5)-METHYLTRANSFERASE"/>
    <property type="match status" value="1"/>
</dbReference>
<dbReference type="CDD" id="cd02440">
    <property type="entry name" value="AdoMet_MTases"/>
    <property type="match status" value="1"/>
</dbReference>
<evidence type="ECO:0000256" key="3">
    <source>
        <dbReference type="ARBA" id="ARBA00022603"/>
    </source>
</evidence>
<name>A0A450YFD6_9GAMM</name>
<dbReference type="InterPro" id="IPR012818">
    <property type="entry name" value="CbiE"/>
</dbReference>
<evidence type="ECO:0000259" key="6">
    <source>
        <dbReference type="Pfam" id="PF00590"/>
    </source>
</evidence>
<dbReference type="InterPro" id="IPR000878">
    <property type="entry name" value="4pyrrol_Mease"/>
</dbReference>
<evidence type="ECO:0000256" key="5">
    <source>
        <dbReference type="ARBA" id="ARBA00022691"/>
    </source>
</evidence>
<dbReference type="InterPro" id="IPR035996">
    <property type="entry name" value="4pyrrol_Methylase_sf"/>
</dbReference>
<dbReference type="InterPro" id="IPR006365">
    <property type="entry name" value="Cbl_synth_CobL"/>
</dbReference>
<keyword evidence="2" id="KW-0169">Cobalamin biosynthesis</keyword>
<dbReference type="PANTHER" id="PTHR43182">
    <property type="entry name" value="COBALT-PRECORRIN-6B C(15)-METHYLTRANSFERASE (DECARBOXYLATING)"/>
    <property type="match status" value="1"/>
</dbReference>
<evidence type="ECO:0000256" key="2">
    <source>
        <dbReference type="ARBA" id="ARBA00022573"/>
    </source>
</evidence>
<dbReference type="InterPro" id="IPR014777">
    <property type="entry name" value="4pyrrole_Mease_sub1"/>
</dbReference>
<dbReference type="GO" id="GO:0008276">
    <property type="term" value="F:protein methyltransferase activity"/>
    <property type="evidence" value="ECO:0007669"/>
    <property type="project" value="InterPro"/>
</dbReference>
<dbReference type="NCBIfam" id="TIGR02467">
    <property type="entry name" value="CbiE"/>
    <property type="match status" value="1"/>
</dbReference>
<dbReference type="Gene3D" id="3.40.50.150">
    <property type="entry name" value="Vaccinia Virus protein VP39"/>
    <property type="match status" value="1"/>
</dbReference>
<keyword evidence="3 7" id="KW-0489">Methyltransferase</keyword>
<comment type="pathway">
    <text evidence="1">Cofactor biosynthesis; adenosylcobalamin biosynthesis.</text>
</comment>
<proteinExistence type="predicted"/>
<gene>
    <name evidence="7" type="ORF">BECKSD772F_GA0070984_10575</name>
</gene>
<dbReference type="NCBIfam" id="TIGR02469">
    <property type="entry name" value="CbiT"/>
    <property type="match status" value="1"/>
</dbReference>
<protein>
    <submittedName>
        <fullName evidence="7">Precorrin-6Y C5,15-methyltransferase (Decarboxylating)</fullName>
    </submittedName>
</protein>
<dbReference type="Gene3D" id="3.40.1010.10">
    <property type="entry name" value="Cobalt-precorrin-4 Transmethylase, Domain 1"/>
    <property type="match status" value="1"/>
</dbReference>
<keyword evidence="4 7" id="KW-0808">Transferase</keyword>
<dbReference type="PIRSF" id="PIRSF036428">
    <property type="entry name" value="CobL"/>
    <property type="match status" value="1"/>
</dbReference>
<dbReference type="CDD" id="cd11644">
    <property type="entry name" value="Precorrin-6Y-MT"/>
    <property type="match status" value="1"/>
</dbReference>
<dbReference type="EMBL" id="CAADFR010000057">
    <property type="protein sequence ID" value="VFK40251.1"/>
    <property type="molecule type" value="Genomic_DNA"/>
</dbReference>
<reference evidence="7" key="1">
    <citation type="submission" date="2019-02" db="EMBL/GenBank/DDBJ databases">
        <authorList>
            <person name="Gruber-Vodicka R. H."/>
            <person name="Seah K. B. B."/>
        </authorList>
    </citation>
    <scope>NUCLEOTIDE SEQUENCE</scope>
    <source>
        <strain evidence="7">BECK_S1321</strain>
    </source>
</reference>
<dbReference type="InterPro" id="IPR014008">
    <property type="entry name" value="Cbl_synth_MTase_CbiT"/>
</dbReference>
<keyword evidence="5" id="KW-0949">S-adenosyl-L-methionine</keyword>
<dbReference type="SUPFAM" id="SSF53335">
    <property type="entry name" value="S-adenosyl-L-methionine-dependent methyltransferases"/>
    <property type="match status" value="1"/>
</dbReference>
<dbReference type="GO" id="GO:0032259">
    <property type="term" value="P:methylation"/>
    <property type="evidence" value="ECO:0007669"/>
    <property type="project" value="UniProtKB-KW"/>
</dbReference>
<dbReference type="InterPro" id="IPR029063">
    <property type="entry name" value="SAM-dependent_MTases_sf"/>
</dbReference>
<evidence type="ECO:0000256" key="1">
    <source>
        <dbReference type="ARBA" id="ARBA00004953"/>
    </source>
</evidence>
<dbReference type="Pfam" id="PF00590">
    <property type="entry name" value="TP_methylase"/>
    <property type="match status" value="1"/>
</dbReference>
<dbReference type="InterPro" id="IPR050714">
    <property type="entry name" value="Cobalamin_biosynth_MTase"/>
</dbReference>